<dbReference type="SMART" id="SM00644">
    <property type="entry name" value="Ami_2"/>
    <property type="match status" value="1"/>
</dbReference>
<accession>A0ABX8WSG6</accession>
<gene>
    <name evidence="6" type="ORF">H8L67_04570</name>
</gene>
<evidence type="ECO:0000256" key="1">
    <source>
        <dbReference type="ARBA" id="ARBA00001561"/>
    </source>
</evidence>
<evidence type="ECO:0000313" key="7">
    <source>
        <dbReference type="Proteomes" id="UP000824755"/>
    </source>
</evidence>
<protein>
    <recommendedName>
        <fullName evidence="2">N-acetylmuramoyl-L-alanine amidase</fullName>
        <ecNumber evidence="2">3.5.1.28</ecNumber>
    </recommendedName>
</protein>
<keyword evidence="7" id="KW-1185">Reference proteome</keyword>
<proteinExistence type="predicted"/>
<feature type="domain" description="N-acetylmuramoyl-L-alanine amidase" evidence="5">
    <location>
        <begin position="16"/>
        <end position="159"/>
    </location>
</feature>
<keyword evidence="3" id="KW-0378">Hydrolase</keyword>
<dbReference type="Proteomes" id="UP000824755">
    <property type="component" value="Chromosome"/>
</dbReference>
<dbReference type="SUPFAM" id="SSF55846">
    <property type="entry name" value="N-acetylmuramoyl-L-alanine amidase-like"/>
    <property type="match status" value="1"/>
</dbReference>
<dbReference type="Pfam" id="PF01510">
    <property type="entry name" value="Amidase_2"/>
    <property type="match status" value="1"/>
</dbReference>
<organism evidence="6 7">
    <name type="scientific">Lysobacter soyae</name>
    <dbReference type="NCBI Taxonomy" id="2764185"/>
    <lineage>
        <taxon>Bacteria</taxon>
        <taxon>Pseudomonadati</taxon>
        <taxon>Pseudomonadota</taxon>
        <taxon>Gammaproteobacteria</taxon>
        <taxon>Lysobacterales</taxon>
        <taxon>Lysobacteraceae</taxon>
        <taxon>Lysobacter</taxon>
    </lineage>
</organism>
<dbReference type="PANTHER" id="PTHR30417:SF1">
    <property type="entry name" value="N-ACETYLMURAMOYL-L-ALANINE AMIDASE AMID"/>
    <property type="match status" value="1"/>
</dbReference>
<name>A0ABX8WSG6_9GAMM</name>
<evidence type="ECO:0000313" key="6">
    <source>
        <dbReference type="EMBL" id="QYR53759.1"/>
    </source>
</evidence>
<evidence type="ECO:0000256" key="3">
    <source>
        <dbReference type="ARBA" id="ARBA00022801"/>
    </source>
</evidence>
<dbReference type="RefSeq" id="WP_220380566.1">
    <property type="nucleotide sequence ID" value="NZ_CP080544.1"/>
</dbReference>
<evidence type="ECO:0000256" key="2">
    <source>
        <dbReference type="ARBA" id="ARBA00011901"/>
    </source>
</evidence>
<dbReference type="Gene3D" id="3.40.80.10">
    <property type="entry name" value="Peptidoglycan recognition protein-like"/>
    <property type="match status" value="1"/>
</dbReference>
<sequence length="192" mass="21741">MPDCPDIQRLPLPYAHNLEIRALDAVSLVVMHCTELPDLATAREFGERIHYTESQTGNSGHFYIDLDGSVHQWVPLDRVAHHTRNFNAQSIGIELVNIGRYPNWLHSRHQTMAAAYTPAQLSALEGLLGFLTVRVPSLRHIAGHEDLDLTRVPAEDNPDIEVQRKLDPGPHFPWQQVLDKTRLTRLDSARPL</sequence>
<reference evidence="6 7" key="1">
    <citation type="submission" date="2021-08" db="EMBL/GenBank/DDBJ databases">
        <title>Lysobacter sp. strain CJ11 Genome sequencing and assembly.</title>
        <authorList>
            <person name="Kim I."/>
        </authorList>
    </citation>
    <scope>NUCLEOTIDE SEQUENCE [LARGE SCALE GENOMIC DNA]</scope>
    <source>
        <strain evidence="6 7">CJ11</strain>
    </source>
</reference>
<evidence type="ECO:0000259" key="5">
    <source>
        <dbReference type="SMART" id="SM00644"/>
    </source>
</evidence>
<keyword evidence="4" id="KW-0961">Cell wall biogenesis/degradation</keyword>
<dbReference type="CDD" id="cd06583">
    <property type="entry name" value="PGRP"/>
    <property type="match status" value="1"/>
</dbReference>
<dbReference type="EMBL" id="CP080544">
    <property type="protein sequence ID" value="QYR53759.1"/>
    <property type="molecule type" value="Genomic_DNA"/>
</dbReference>
<dbReference type="PANTHER" id="PTHR30417">
    <property type="entry name" value="N-ACETYLMURAMOYL-L-ALANINE AMIDASE AMID"/>
    <property type="match status" value="1"/>
</dbReference>
<dbReference type="InterPro" id="IPR036505">
    <property type="entry name" value="Amidase/PGRP_sf"/>
</dbReference>
<dbReference type="EC" id="3.5.1.28" evidence="2"/>
<dbReference type="InterPro" id="IPR051206">
    <property type="entry name" value="NAMLAA_amidase_2"/>
</dbReference>
<evidence type="ECO:0000256" key="4">
    <source>
        <dbReference type="ARBA" id="ARBA00023316"/>
    </source>
</evidence>
<dbReference type="InterPro" id="IPR002502">
    <property type="entry name" value="Amidase_domain"/>
</dbReference>
<comment type="catalytic activity">
    <reaction evidence="1">
        <text>Hydrolyzes the link between N-acetylmuramoyl residues and L-amino acid residues in certain cell-wall glycopeptides.</text>
        <dbReference type="EC" id="3.5.1.28"/>
    </reaction>
</comment>